<keyword evidence="3" id="KW-0238">DNA-binding</keyword>
<feature type="compositionally biased region" description="Basic residues" evidence="6">
    <location>
        <begin position="188"/>
        <end position="199"/>
    </location>
</feature>
<evidence type="ECO:0000256" key="2">
    <source>
        <dbReference type="ARBA" id="ARBA00023015"/>
    </source>
</evidence>
<dbReference type="InterPro" id="IPR036879">
    <property type="entry name" value="TF_MADSbox_sf"/>
</dbReference>
<dbReference type="GO" id="GO:0046983">
    <property type="term" value="F:protein dimerization activity"/>
    <property type="evidence" value="ECO:0007669"/>
    <property type="project" value="InterPro"/>
</dbReference>
<dbReference type="STRING" id="796604.A0A2X0MQC1"/>
<dbReference type="CDD" id="cd00266">
    <property type="entry name" value="MADS_SRF_like"/>
    <property type="match status" value="1"/>
</dbReference>
<dbReference type="SMART" id="SM00432">
    <property type="entry name" value="MADS"/>
    <property type="match status" value="1"/>
</dbReference>
<dbReference type="GO" id="GO:0000987">
    <property type="term" value="F:cis-regulatory region sequence-specific DNA binding"/>
    <property type="evidence" value="ECO:0007669"/>
    <property type="project" value="InterPro"/>
</dbReference>
<keyword evidence="5" id="KW-0539">Nucleus</keyword>
<accession>A0A2X0MQC1</accession>
<dbReference type="EMBL" id="FQNC01000116">
    <property type="protein sequence ID" value="SGZ31774.1"/>
    <property type="molecule type" value="Genomic_DNA"/>
</dbReference>
<evidence type="ECO:0000259" key="7">
    <source>
        <dbReference type="PROSITE" id="PS50066"/>
    </source>
</evidence>
<name>A0A2X0MQC1_9BASI</name>
<dbReference type="Pfam" id="PF00319">
    <property type="entry name" value="SRF-TF"/>
    <property type="match status" value="1"/>
</dbReference>
<feature type="region of interest" description="Disordered" evidence="6">
    <location>
        <begin position="319"/>
        <end position="383"/>
    </location>
</feature>
<comment type="subcellular location">
    <subcellularLocation>
        <location evidence="1">Nucleus</location>
    </subcellularLocation>
</comment>
<evidence type="ECO:0000256" key="5">
    <source>
        <dbReference type="ARBA" id="ARBA00023242"/>
    </source>
</evidence>
<dbReference type="PROSITE" id="PS50066">
    <property type="entry name" value="MADS_BOX_2"/>
    <property type="match status" value="1"/>
</dbReference>
<keyword evidence="9" id="KW-1185">Reference proteome</keyword>
<evidence type="ECO:0000256" key="4">
    <source>
        <dbReference type="ARBA" id="ARBA00023163"/>
    </source>
</evidence>
<dbReference type="GO" id="GO:0005634">
    <property type="term" value="C:nucleus"/>
    <property type="evidence" value="ECO:0007669"/>
    <property type="project" value="UniProtKB-SubCell"/>
</dbReference>
<dbReference type="Proteomes" id="UP000249464">
    <property type="component" value="Unassembled WGS sequence"/>
</dbReference>
<sequence>MTSFLSTETAPFPALDFGVTHPRPIRLRHTPVIREFNPDAASDDDDDDDSRPSKKTKRAGMDDDDGGEKGPKKRHITFSKRKAGIMKKAYELATLTGTQVLLLVVSETGIVYTFTTSKFQPLVGAAENGNPSEGQRLIQQCLAVTPEDGSDYISPPPDGPLLPLPPSAHKRPFEANSSIHGGQIALRTRAHRPSGRSKGRPSAILTGAPETLPNSSASHPQRLHPLQRSPGIHGDYTSPALPSGDRPEGTMQSSQDYAYMMQRNMSPGRLPNMSPEGHTVYPPHHPHNYAAEYGMVTPGHATAPFATATSAPYVTRAWSPPPQHYQRSPGPSPHLQHAGNPTEPPMGMYEQPSVLMQPHSQHPHHSPQHRWSGTRVVPPGRRV</sequence>
<dbReference type="Gene3D" id="3.40.1810.10">
    <property type="entry name" value="Transcription factor, MADS-box"/>
    <property type="match status" value="1"/>
</dbReference>
<feature type="region of interest" description="Disordered" evidence="6">
    <location>
        <begin position="156"/>
        <end position="252"/>
    </location>
</feature>
<dbReference type="FunFam" id="3.40.1810.10:FF:000002">
    <property type="entry name" value="Serum response factor b"/>
    <property type="match status" value="1"/>
</dbReference>
<organism evidence="8 9">
    <name type="scientific">Microbotryum silenes-dioicae</name>
    <dbReference type="NCBI Taxonomy" id="796604"/>
    <lineage>
        <taxon>Eukaryota</taxon>
        <taxon>Fungi</taxon>
        <taxon>Dikarya</taxon>
        <taxon>Basidiomycota</taxon>
        <taxon>Pucciniomycotina</taxon>
        <taxon>Microbotryomycetes</taxon>
        <taxon>Microbotryales</taxon>
        <taxon>Microbotryaceae</taxon>
        <taxon>Microbotryum</taxon>
    </lineage>
</organism>
<evidence type="ECO:0000256" key="1">
    <source>
        <dbReference type="ARBA" id="ARBA00004123"/>
    </source>
</evidence>
<keyword evidence="4" id="KW-0804">Transcription</keyword>
<dbReference type="GO" id="GO:0045944">
    <property type="term" value="P:positive regulation of transcription by RNA polymerase II"/>
    <property type="evidence" value="ECO:0007669"/>
    <property type="project" value="InterPro"/>
</dbReference>
<reference evidence="8 9" key="1">
    <citation type="submission" date="2016-11" db="EMBL/GenBank/DDBJ databases">
        <authorList>
            <person name="Jaros S."/>
            <person name="Januszkiewicz K."/>
            <person name="Wedrychowicz H."/>
        </authorList>
    </citation>
    <scope>NUCLEOTIDE SEQUENCE [LARGE SCALE GENOMIC DNA]</scope>
</reference>
<dbReference type="InterPro" id="IPR002100">
    <property type="entry name" value="TF_MADSbox"/>
</dbReference>
<keyword evidence="2" id="KW-0805">Transcription regulation</keyword>
<dbReference type="InterPro" id="IPR050142">
    <property type="entry name" value="MADS-box/MEF2_TF"/>
</dbReference>
<feature type="domain" description="MADS-box" evidence="7">
    <location>
        <begin position="73"/>
        <end position="118"/>
    </location>
</feature>
<gene>
    <name evidence="8" type="primary">BQ5605_C042g11996</name>
    <name evidence="8" type="ORF">BQ5605_C042G11996</name>
</gene>
<dbReference type="PANTHER" id="PTHR48019">
    <property type="entry name" value="SERUM RESPONSE FACTOR HOMOLOG"/>
    <property type="match status" value="1"/>
</dbReference>
<dbReference type="InterPro" id="IPR033897">
    <property type="entry name" value="SRF-like_MADS-box"/>
</dbReference>
<dbReference type="SUPFAM" id="SSF55455">
    <property type="entry name" value="SRF-like"/>
    <property type="match status" value="1"/>
</dbReference>
<protein>
    <submittedName>
        <fullName evidence="8">BQ5605_C042g11996 protein</fullName>
    </submittedName>
</protein>
<dbReference type="AlphaFoldDB" id="A0A2X0MQC1"/>
<feature type="compositionally biased region" description="Pro residues" evidence="6">
    <location>
        <begin position="156"/>
        <end position="166"/>
    </location>
</feature>
<evidence type="ECO:0000256" key="6">
    <source>
        <dbReference type="SAM" id="MobiDB-lite"/>
    </source>
</evidence>
<feature type="region of interest" description="Disordered" evidence="6">
    <location>
        <begin position="28"/>
        <end position="74"/>
    </location>
</feature>
<dbReference type="GO" id="GO:0000981">
    <property type="term" value="F:DNA-binding transcription factor activity, RNA polymerase II-specific"/>
    <property type="evidence" value="ECO:0007669"/>
    <property type="project" value="InterPro"/>
</dbReference>
<evidence type="ECO:0000313" key="9">
    <source>
        <dbReference type="Proteomes" id="UP000249464"/>
    </source>
</evidence>
<proteinExistence type="predicted"/>
<dbReference type="PRINTS" id="PR00404">
    <property type="entry name" value="MADSDOMAIN"/>
</dbReference>
<evidence type="ECO:0000313" key="8">
    <source>
        <dbReference type="EMBL" id="SGZ31774.1"/>
    </source>
</evidence>
<evidence type="ECO:0000256" key="3">
    <source>
        <dbReference type="ARBA" id="ARBA00023125"/>
    </source>
</evidence>